<organism evidence="1 2">
    <name type="scientific">Strongyloides papillosus</name>
    <name type="common">Intestinal threadworm</name>
    <dbReference type="NCBI Taxonomy" id="174720"/>
    <lineage>
        <taxon>Eukaryota</taxon>
        <taxon>Metazoa</taxon>
        <taxon>Ecdysozoa</taxon>
        <taxon>Nematoda</taxon>
        <taxon>Chromadorea</taxon>
        <taxon>Rhabditida</taxon>
        <taxon>Tylenchina</taxon>
        <taxon>Panagrolaimomorpha</taxon>
        <taxon>Strongyloidoidea</taxon>
        <taxon>Strongyloididae</taxon>
        <taxon>Strongyloides</taxon>
    </lineage>
</organism>
<name>A0A0N5BTA6_STREA</name>
<evidence type="ECO:0000313" key="2">
    <source>
        <dbReference type="WBParaSite" id="SPAL_0000909300.1"/>
    </source>
</evidence>
<dbReference type="AlphaFoldDB" id="A0A0N5BTA6"/>
<reference evidence="2" key="1">
    <citation type="submission" date="2017-02" db="UniProtKB">
        <authorList>
            <consortium name="WormBaseParasite"/>
        </authorList>
    </citation>
    <scope>IDENTIFICATION</scope>
</reference>
<accession>A0A0N5BTA6</accession>
<proteinExistence type="predicted"/>
<evidence type="ECO:0000313" key="1">
    <source>
        <dbReference type="Proteomes" id="UP000046392"/>
    </source>
</evidence>
<sequence>MNDTIYSTYLLEDSLIQDDFFLPDELLSQGQDEVSMKTCTPDGMGSFVSEEIDNFEPEDMYPEEDESMTSDSENSFQLNIEAEDTPKYPKIDDEVDDLDFVFTKHTTPPDEIAKNKAKILGKFNSGDTEGRVTAILKGKIDTSIDRSFKSTSPADFIFKRNNPNKAALIECESTKKRKGRLSIAERYWKNRVDNEKTYPLEVIKRCLDVVSIHEDDYIITRLTDGSVVPILWRNFPFLAYSKFWRIRKILSESVTDRRKRQNKLYNETRSAAVIVIDS</sequence>
<dbReference type="Proteomes" id="UP000046392">
    <property type="component" value="Unplaced"/>
</dbReference>
<dbReference type="WBParaSite" id="SPAL_0000909300.1">
    <property type="protein sequence ID" value="SPAL_0000909300.1"/>
    <property type="gene ID" value="SPAL_0000909300"/>
</dbReference>
<protein>
    <submittedName>
        <fullName evidence="2">DBD_Tnp_Mut domain-containing protein</fullName>
    </submittedName>
</protein>
<keyword evidence="1" id="KW-1185">Reference proteome</keyword>